<protein>
    <recommendedName>
        <fullName evidence="2">DUF8133 domain-containing protein</fullName>
    </recommendedName>
</protein>
<keyword evidence="1" id="KW-1133">Transmembrane helix</keyword>
<comment type="caution">
    <text evidence="3">The sequence shown here is derived from an EMBL/GenBank/DDBJ whole genome shotgun (WGS) entry which is preliminary data.</text>
</comment>
<feature type="domain" description="DUF8133" evidence="2">
    <location>
        <begin position="1"/>
        <end position="136"/>
    </location>
</feature>
<evidence type="ECO:0000259" key="2">
    <source>
        <dbReference type="Pfam" id="PF26454"/>
    </source>
</evidence>
<feature type="transmembrane region" description="Helical" evidence="1">
    <location>
        <begin position="115"/>
        <end position="131"/>
    </location>
</feature>
<reference evidence="3 4" key="1">
    <citation type="submission" date="2024-08" db="EMBL/GenBank/DDBJ databases">
        <title>Halobellus sp. MBLA0158 whole genome sequence.</title>
        <authorList>
            <person name="Hwang C.Y."/>
            <person name="Cho E.-S."/>
            <person name="Seo M.-J."/>
        </authorList>
    </citation>
    <scope>NUCLEOTIDE SEQUENCE [LARGE SCALE GENOMIC DNA]</scope>
    <source>
        <strain evidence="3 4">MBLA0158</strain>
    </source>
</reference>
<name>A0ABD5MIU7_9EURY</name>
<proteinExistence type="predicted"/>
<organism evidence="3 4">
    <name type="scientific">Halobellus rubicundus</name>
    <dbReference type="NCBI Taxonomy" id="2996466"/>
    <lineage>
        <taxon>Archaea</taxon>
        <taxon>Methanobacteriati</taxon>
        <taxon>Methanobacteriota</taxon>
        <taxon>Stenosarchaea group</taxon>
        <taxon>Halobacteria</taxon>
        <taxon>Halobacteriales</taxon>
        <taxon>Haloferacaceae</taxon>
        <taxon>Halobellus</taxon>
    </lineage>
</organism>
<keyword evidence="4" id="KW-1185">Reference proteome</keyword>
<dbReference type="Pfam" id="PF26454">
    <property type="entry name" value="DUF8133"/>
    <property type="match status" value="1"/>
</dbReference>
<dbReference type="EMBL" id="JBGNYA010000001">
    <property type="protein sequence ID" value="MFA1612095.1"/>
    <property type="molecule type" value="Genomic_DNA"/>
</dbReference>
<dbReference type="InterPro" id="IPR058446">
    <property type="entry name" value="DUF8133"/>
</dbReference>
<evidence type="ECO:0000313" key="3">
    <source>
        <dbReference type="EMBL" id="MFA1612095.1"/>
    </source>
</evidence>
<dbReference type="Proteomes" id="UP001570511">
    <property type="component" value="Unassembled WGS sequence"/>
</dbReference>
<gene>
    <name evidence="3" type="ORF">OS889_13915</name>
</gene>
<sequence length="137" mass="14707">MEYAYPIVGFFVGMGLVATSILTAFMYTPTTSSSIDTAITAFTGVTLHVGDFLAVSSVIAIGFDLLATLFGTTYPLVVPFAVAYGLTHVIVYYSSLHITDVQSQPVDPDFDIRENPLQLVTLSIPGALILLPSNRKN</sequence>
<keyword evidence="1" id="KW-0812">Transmembrane</keyword>
<feature type="transmembrane region" description="Helical" evidence="1">
    <location>
        <begin position="7"/>
        <end position="27"/>
    </location>
</feature>
<dbReference type="RefSeq" id="WP_372390730.1">
    <property type="nucleotide sequence ID" value="NZ_JBGNYA010000001.1"/>
</dbReference>
<keyword evidence="1" id="KW-0472">Membrane</keyword>
<feature type="transmembrane region" description="Helical" evidence="1">
    <location>
        <begin position="47"/>
        <end position="67"/>
    </location>
</feature>
<accession>A0ABD5MIU7</accession>
<evidence type="ECO:0000256" key="1">
    <source>
        <dbReference type="SAM" id="Phobius"/>
    </source>
</evidence>
<evidence type="ECO:0000313" key="4">
    <source>
        <dbReference type="Proteomes" id="UP001570511"/>
    </source>
</evidence>
<feature type="transmembrane region" description="Helical" evidence="1">
    <location>
        <begin position="74"/>
        <end position="95"/>
    </location>
</feature>
<dbReference type="AlphaFoldDB" id="A0ABD5MIU7"/>